<dbReference type="AlphaFoldDB" id="A0A3B1E116"/>
<dbReference type="EMBL" id="UOGK01000729">
    <property type="protein sequence ID" value="VAX42628.1"/>
    <property type="molecule type" value="Genomic_DNA"/>
</dbReference>
<evidence type="ECO:0000256" key="1">
    <source>
        <dbReference type="SAM" id="MobiDB-lite"/>
    </source>
</evidence>
<keyword evidence="2" id="KW-0472">Membrane</keyword>
<feature type="transmembrane region" description="Helical" evidence="2">
    <location>
        <begin position="75"/>
        <end position="97"/>
    </location>
</feature>
<proteinExistence type="predicted"/>
<feature type="region of interest" description="Disordered" evidence="1">
    <location>
        <begin position="99"/>
        <end position="143"/>
    </location>
</feature>
<evidence type="ECO:0000256" key="2">
    <source>
        <dbReference type="SAM" id="Phobius"/>
    </source>
</evidence>
<accession>A0A3B1E116</accession>
<gene>
    <name evidence="3" type="ORF">MNBD_PLANCTO03-1867</name>
</gene>
<name>A0A3B1E116_9ZZZZ</name>
<organism evidence="3">
    <name type="scientific">hydrothermal vent metagenome</name>
    <dbReference type="NCBI Taxonomy" id="652676"/>
    <lineage>
        <taxon>unclassified sequences</taxon>
        <taxon>metagenomes</taxon>
        <taxon>ecological metagenomes</taxon>
    </lineage>
</organism>
<protein>
    <submittedName>
        <fullName evidence="3">Uncharacterized protein</fullName>
    </submittedName>
</protein>
<sequence length="143" mass="15084">MADQHDQHEEHGQSVLIGPGIERSGLAVDDLPEPGNAPPQVEGQRLLMRLVVAFCLAVVLAAVCFVILPAKGIDVPAYIPLLAVAIIAVAALMTASAEGQLPTRAEREGTQDQDGCGCSEGRPVGCCSGPRPPRFLREPRKRG</sequence>
<keyword evidence="2" id="KW-1133">Transmembrane helix</keyword>
<feature type="transmembrane region" description="Helical" evidence="2">
    <location>
        <begin position="46"/>
        <end position="69"/>
    </location>
</feature>
<reference evidence="3" key="1">
    <citation type="submission" date="2018-06" db="EMBL/GenBank/DDBJ databases">
        <authorList>
            <person name="Zhirakovskaya E."/>
        </authorList>
    </citation>
    <scope>NUCLEOTIDE SEQUENCE</scope>
</reference>
<keyword evidence="2" id="KW-0812">Transmembrane</keyword>
<evidence type="ECO:0000313" key="3">
    <source>
        <dbReference type="EMBL" id="VAX42628.1"/>
    </source>
</evidence>